<evidence type="ECO:0000256" key="3">
    <source>
        <dbReference type="ARBA" id="ARBA00022692"/>
    </source>
</evidence>
<proteinExistence type="predicted"/>
<dbReference type="Proteomes" id="UP001057702">
    <property type="component" value="Unassembled WGS sequence"/>
</dbReference>
<keyword evidence="5 6" id="KW-0472">Membrane</keyword>
<feature type="transmembrane region" description="Helical" evidence="6">
    <location>
        <begin position="126"/>
        <end position="153"/>
    </location>
</feature>
<feature type="transmembrane region" description="Helical" evidence="6">
    <location>
        <begin position="273"/>
        <end position="293"/>
    </location>
</feature>
<sequence>MKGRAVAAALLSGRLQRYGIAGLRIVALAAAYFGAAKLGLLEQLVRGVVTPLWPPTGIALAALLLLGPRIWPAIAIGAFAVNATLGLPAVAVVVIVIGNTLAPLCSYALLRRVGFRIEVDRLQDALALVFLGALAGMLISATLGSGILVLSGVLPANGFLPAWSVWWTGDATGVLIVTPGLLALRAARLPGGVRPRRWVEAAALLMGTLGIGYLATRTSNLLFLVFPFLVWAAFRFQRAGAAPCALAVSTLAILAATRMTGPFAGHNLFTNMVTLQAFDGATALTALLLAAVVTERKKTRWEIEAACARLSDVVSRLPPDLIERRRPPPSPPPVPGAR</sequence>
<evidence type="ECO:0000256" key="5">
    <source>
        <dbReference type="ARBA" id="ARBA00023136"/>
    </source>
</evidence>
<organism evidence="8 9">
    <name type="scientific">Streptomyces humicola</name>
    <dbReference type="NCBI Taxonomy" id="2953240"/>
    <lineage>
        <taxon>Bacteria</taxon>
        <taxon>Bacillati</taxon>
        <taxon>Actinomycetota</taxon>
        <taxon>Actinomycetes</taxon>
        <taxon>Kitasatosporales</taxon>
        <taxon>Streptomycetaceae</taxon>
        <taxon>Streptomyces</taxon>
    </lineage>
</organism>
<feature type="transmembrane region" description="Helical" evidence="6">
    <location>
        <begin position="27"/>
        <end position="45"/>
    </location>
</feature>
<dbReference type="PANTHER" id="PTHR45530">
    <property type="entry name" value="SENSORY TRANSDUCTION HISTIDINE KINASE"/>
    <property type="match status" value="1"/>
</dbReference>
<feature type="transmembrane region" description="Helical" evidence="6">
    <location>
        <begin position="87"/>
        <end position="110"/>
    </location>
</feature>
<evidence type="ECO:0000256" key="2">
    <source>
        <dbReference type="ARBA" id="ARBA00022475"/>
    </source>
</evidence>
<keyword evidence="2" id="KW-1003">Cell membrane</keyword>
<feature type="domain" description="MASE1" evidence="7">
    <location>
        <begin position="26"/>
        <end position="297"/>
    </location>
</feature>
<dbReference type="InterPro" id="IPR007895">
    <property type="entry name" value="MASE1"/>
</dbReference>
<comment type="caution">
    <text evidence="8">The sequence shown here is derived from an EMBL/GenBank/DDBJ whole genome shotgun (WGS) entry which is preliminary data.</text>
</comment>
<comment type="subcellular location">
    <subcellularLocation>
        <location evidence="1">Cell membrane</location>
        <topology evidence="1">Multi-pass membrane protein</topology>
    </subcellularLocation>
</comment>
<evidence type="ECO:0000313" key="9">
    <source>
        <dbReference type="Proteomes" id="UP001057702"/>
    </source>
</evidence>
<accession>A0ABT1PUI4</accession>
<evidence type="ECO:0000256" key="4">
    <source>
        <dbReference type="ARBA" id="ARBA00022989"/>
    </source>
</evidence>
<dbReference type="EMBL" id="JANFNG010000007">
    <property type="protein sequence ID" value="MCQ4081334.1"/>
    <property type="molecule type" value="Genomic_DNA"/>
</dbReference>
<evidence type="ECO:0000256" key="1">
    <source>
        <dbReference type="ARBA" id="ARBA00004651"/>
    </source>
</evidence>
<evidence type="ECO:0000313" key="8">
    <source>
        <dbReference type="EMBL" id="MCQ4081334.1"/>
    </source>
</evidence>
<feature type="transmembrane region" description="Helical" evidence="6">
    <location>
        <begin position="57"/>
        <end position="81"/>
    </location>
</feature>
<dbReference type="Pfam" id="PF05231">
    <property type="entry name" value="MASE1"/>
    <property type="match status" value="1"/>
</dbReference>
<reference evidence="8" key="1">
    <citation type="submission" date="2022-06" db="EMBL/GenBank/DDBJ databases">
        <title>Draft genome sequence of Streptomyces sp. RB6PN25 isolated from peat swamp forest in Thailand.</title>
        <authorList>
            <person name="Duangmal K."/>
            <person name="Klaysubun C."/>
        </authorList>
    </citation>
    <scope>NUCLEOTIDE SEQUENCE</scope>
    <source>
        <strain evidence="8">RB6PN25</strain>
    </source>
</reference>
<name>A0ABT1PUI4_9ACTN</name>
<keyword evidence="9" id="KW-1185">Reference proteome</keyword>
<gene>
    <name evidence="8" type="ORF">NGB36_12175</name>
</gene>
<dbReference type="RefSeq" id="WP_255920239.1">
    <property type="nucleotide sequence ID" value="NZ_JANFNG010000007.1"/>
</dbReference>
<feature type="transmembrane region" description="Helical" evidence="6">
    <location>
        <begin position="221"/>
        <end position="237"/>
    </location>
</feature>
<evidence type="ECO:0000259" key="7">
    <source>
        <dbReference type="Pfam" id="PF05231"/>
    </source>
</evidence>
<dbReference type="PANTHER" id="PTHR45530:SF3">
    <property type="entry name" value="TWO-COMPONENT SYSTEM NARL FAMILY SENSOR HISTIDINE KINASE BARA"/>
    <property type="match status" value="1"/>
</dbReference>
<keyword evidence="4 6" id="KW-1133">Transmembrane helix</keyword>
<evidence type="ECO:0000256" key="6">
    <source>
        <dbReference type="SAM" id="Phobius"/>
    </source>
</evidence>
<feature type="transmembrane region" description="Helical" evidence="6">
    <location>
        <begin position="244"/>
        <end position="261"/>
    </location>
</feature>
<protein>
    <submittedName>
        <fullName evidence="8">MASE1 domain-containing protein</fullName>
    </submittedName>
</protein>
<keyword evidence="3 6" id="KW-0812">Transmembrane</keyword>